<dbReference type="Proteomes" id="UP000193411">
    <property type="component" value="Unassembled WGS sequence"/>
</dbReference>
<evidence type="ECO:0000313" key="3">
    <source>
        <dbReference type="Proteomes" id="UP000193411"/>
    </source>
</evidence>
<organism evidence="2 3">
    <name type="scientific">Catenaria anguillulae PL171</name>
    <dbReference type="NCBI Taxonomy" id="765915"/>
    <lineage>
        <taxon>Eukaryota</taxon>
        <taxon>Fungi</taxon>
        <taxon>Fungi incertae sedis</taxon>
        <taxon>Blastocladiomycota</taxon>
        <taxon>Blastocladiomycetes</taxon>
        <taxon>Blastocladiales</taxon>
        <taxon>Catenariaceae</taxon>
        <taxon>Catenaria</taxon>
    </lineage>
</organism>
<name>A0A1Y2HGQ4_9FUNG</name>
<comment type="caution">
    <text evidence="2">The sequence shown here is derived from an EMBL/GenBank/DDBJ whole genome shotgun (WGS) entry which is preliminary data.</text>
</comment>
<proteinExistence type="predicted"/>
<reference evidence="2 3" key="1">
    <citation type="submission" date="2016-07" db="EMBL/GenBank/DDBJ databases">
        <title>Pervasive Adenine N6-methylation of Active Genes in Fungi.</title>
        <authorList>
            <consortium name="DOE Joint Genome Institute"/>
            <person name="Mondo S.J."/>
            <person name="Dannebaum R.O."/>
            <person name="Kuo R.C."/>
            <person name="Labutti K."/>
            <person name="Haridas S."/>
            <person name="Kuo A."/>
            <person name="Salamov A."/>
            <person name="Ahrendt S.R."/>
            <person name="Lipzen A."/>
            <person name="Sullivan W."/>
            <person name="Andreopoulos W.B."/>
            <person name="Clum A."/>
            <person name="Lindquist E."/>
            <person name="Daum C."/>
            <person name="Ramamoorthy G.K."/>
            <person name="Gryganskyi A."/>
            <person name="Culley D."/>
            <person name="Magnuson J.K."/>
            <person name="James T.Y."/>
            <person name="O'Malley M.A."/>
            <person name="Stajich J.E."/>
            <person name="Spatafora J.W."/>
            <person name="Visel A."/>
            <person name="Grigoriev I.V."/>
        </authorList>
    </citation>
    <scope>NUCLEOTIDE SEQUENCE [LARGE SCALE GENOMIC DNA]</scope>
    <source>
        <strain evidence="2 3">PL171</strain>
    </source>
</reference>
<feature type="region of interest" description="Disordered" evidence="1">
    <location>
        <begin position="1"/>
        <end position="22"/>
    </location>
</feature>
<evidence type="ECO:0000256" key="1">
    <source>
        <dbReference type="SAM" id="MobiDB-lite"/>
    </source>
</evidence>
<evidence type="ECO:0000313" key="2">
    <source>
        <dbReference type="EMBL" id="ORZ33719.1"/>
    </source>
</evidence>
<feature type="non-terminal residue" evidence="2">
    <location>
        <position position="1"/>
    </location>
</feature>
<feature type="region of interest" description="Disordered" evidence="1">
    <location>
        <begin position="67"/>
        <end position="91"/>
    </location>
</feature>
<protein>
    <submittedName>
        <fullName evidence="2">Uncharacterized protein</fullName>
    </submittedName>
</protein>
<accession>A0A1Y2HGQ4</accession>
<dbReference type="EMBL" id="MCFL01000033">
    <property type="protein sequence ID" value="ORZ33719.1"/>
    <property type="molecule type" value="Genomic_DNA"/>
</dbReference>
<gene>
    <name evidence="2" type="ORF">BCR44DRAFT_1486342</name>
</gene>
<keyword evidence="3" id="KW-1185">Reference proteome</keyword>
<sequence length="223" mass="24293">QSTRTASFDPIRPLLTPGDPTTPCSRFSLRRSKIVSGCSSSFAALSATTAIPRLSFQRTAPLFRNRSQRVAKDTAESIHATGTDGGPRRPPAPLSRSLAPFACTQQQQPLACLPHLAFSLGSRRSYFAFSPVFSSSIPSNKSPFNIVPDITLQPRAFIFSLVSAIIATPACRPTTLLIRSFARPLFTPCAWANYSLIRCIRRISPPQTAQHPKLLDLLPVNTS</sequence>
<dbReference type="AlphaFoldDB" id="A0A1Y2HGQ4"/>